<dbReference type="AlphaFoldDB" id="A0A9E6RCL6"/>
<feature type="chain" id="PRO_5039349633" evidence="2">
    <location>
        <begin position="23"/>
        <end position="255"/>
    </location>
</feature>
<gene>
    <name evidence="3" type="ORF">K6K41_07935</name>
</gene>
<protein>
    <submittedName>
        <fullName evidence="3">Uncharacterized protein</fullName>
    </submittedName>
</protein>
<accession>A0A9E6RCL6</accession>
<name>A0A9E6RCL6_9HYPH</name>
<dbReference type="Proteomes" id="UP000825701">
    <property type="component" value="Chromosome"/>
</dbReference>
<evidence type="ECO:0000256" key="2">
    <source>
        <dbReference type="SAM" id="SignalP"/>
    </source>
</evidence>
<reference evidence="3" key="1">
    <citation type="submission" date="2021-08" db="EMBL/GenBank/DDBJ databases">
        <authorList>
            <person name="Zhang H."/>
            <person name="Xu M."/>
            <person name="Yu Z."/>
            <person name="Yang L."/>
            <person name="Cai Y."/>
        </authorList>
    </citation>
    <scope>NUCLEOTIDE SEQUENCE</scope>
    <source>
        <strain evidence="3">CHL1</strain>
    </source>
</reference>
<evidence type="ECO:0000313" key="3">
    <source>
        <dbReference type="EMBL" id="QZO01380.1"/>
    </source>
</evidence>
<dbReference type="KEGG" id="cmet:K6K41_07935"/>
<evidence type="ECO:0000313" key="4">
    <source>
        <dbReference type="Proteomes" id="UP000825701"/>
    </source>
</evidence>
<organism evidence="3 4">
    <name type="scientific">Chenggangzhangella methanolivorans</name>
    <dbReference type="NCBI Taxonomy" id="1437009"/>
    <lineage>
        <taxon>Bacteria</taxon>
        <taxon>Pseudomonadati</taxon>
        <taxon>Pseudomonadota</taxon>
        <taxon>Alphaproteobacteria</taxon>
        <taxon>Hyphomicrobiales</taxon>
        <taxon>Methylopilaceae</taxon>
        <taxon>Chenggangzhangella</taxon>
    </lineage>
</organism>
<proteinExistence type="predicted"/>
<feature type="region of interest" description="Disordered" evidence="1">
    <location>
        <begin position="58"/>
        <end position="80"/>
    </location>
</feature>
<feature type="signal peptide" evidence="2">
    <location>
        <begin position="1"/>
        <end position="22"/>
    </location>
</feature>
<sequence length="255" mass="27764">MKAGFAAMIAFGLMVVVWPAAAEDYPMEAQRCIWRCLADSKGADDPAYMRCAERRCSGKPERKQRAKPERRSEAPEPGRWTYGEHRRLGLSAYVEVGSEAFGLAFPAPRANGEPHGYAGRDALHPRAVALARRARMVRVHLERALCGRRRRSLSGGRDLFEIESDYCGSDIARIRSSGTLLLLKEPMRSLSSDDGVTRLALDGAGGPLVVETAGDLARLDSPTEVPLAGASRAIAQLAKNCAPLRRQMAEGCDVD</sequence>
<keyword evidence="2" id="KW-0732">Signal</keyword>
<keyword evidence="4" id="KW-1185">Reference proteome</keyword>
<dbReference type="EMBL" id="CP081869">
    <property type="protein sequence ID" value="QZO01380.1"/>
    <property type="molecule type" value="Genomic_DNA"/>
</dbReference>
<dbReference type="RefSeq" id="WP_261404646.1">
    <property type="nucleotide sequence ID" value="NZ_CP081869.1"/>
</dbReference>
<evidence type="ECO:0000256" key="1">
    <source>
        <dbReference type="SAM" id="MobiDB-lite"/>
    </source>
</evidence>